<protein>
    <submittedName>
        <fullName evidence="2">Uncharacterized protein</fullName>
    </submittedName>
</protein>
<evidence type="ECO:0000256" key="1">
    <source>
        <dbReference type="SAM" id="MobiDB-lite"/>
    </source>
</evidence>
<reference evidence="2" key="1">
    <citation type="submission" date="2023-02" db="EMBL/GenBank/DDBJ databases">
        <authorList>
            <person name="Palmer J.M."/>
        </authorList>
    </citation>
    <scope>NUCLEOTIDE SEQUENCE</scope>
    <source>
        <strain evidence="2">FW57</strain>
    </source>
</reference>
<accession>A0AAD4ERY2</accession>
<evidence type="ECO:0000313" key="3">
    <source>
        <dbReference type="Proteomes" id="UP001197093"/>
    </source>
</evidence>
<dbReference type="EMBL" id="JAHCVI010000004">
    <property type="protein sequence ID" value="KAG7286255.1"/>
    <property type="molecule type" value="Genomic_DNA"/>
</dbReference>
<keyword evidence="3" id="KW-1185">Reference proteome</keyword>
<proteinExistence type="predicted"/>
<feature type="region of interest" description="Disordered" evidence="1">
    <location>
        <begin position="1"/>
        <end position="20"/>
    </location>
</feature>
<dbReference type="AlphaFoldDB" id="A0AAD4ERY2"/>
<comment type="caution">
    <text evidence="2">The sequence shown here is derived from an EMBL/GenBank/DDBJ whole genome shotgun (WGS) entry which is preliminary data.</text>
</comment>
<dbReference type="Proteomes" id="UP001197093">
    <property type="component" value="Unassembled WGS sequence"/>
</dbReference>
<organism evidence="2 3">
    <name type="scientific">Staphylotrichum longicolle</name>
    <dbReference type="NCBI Taxonomy" id="669026"/>
    <lineage>
        <taxon>Eukaryota</taxon>
        <taxon>Fungi</taxon>
        <taxon>Dikarya</taxon>
        <taxon>Ascomycota</taxon>
        <taxon>Pezizomycotina</taxon>
        <taxon>Sordariomycetes</taxon>
        <taxon>Sordariomycetidae</taxon>
        <taxon>Sordariales</taxon>
        <taxon>Chaetomiaceae</taxon>
        <taxon>Staphylotrichum</taxon>
    </lineage>
</organism>
<name>A0AAD4ERY2_9PEZI</name>
<evidence type="ECO:0000313" key="2">
    <source>
        <dbReference type="EMBL" id="KAG7286255.1"/>
    </source>
</evidence>
<sequence>MSEETPPSSPAPSEPSENTTIDRPLALLLLTSHAHAPPLQPPAHLKYDLRCIENPPKALRDSHTGLSKRLREHLRSHRDFCELLDRAESEIREAMSGLCIEI</sequence>
<gene>
    <name evidence="2" type="ORF">NEMBOFW57_008562</name>
</gene>